<protein>
    <submittedName>
        <fullName evidence="5">Uncharacterized protein</fullName>
    </submittedName>
</protein>
<dbReference type="Proteomes" id="UP001218218">
    <property type="component" value="Unassembled WGS sequence"/>
</dbReference>
<name>A0AAD7A388_9AGAR</name>
<dbReference type="GO" id="GO:0005524">
    <property type="term" value="F:ATP binding"/>
    <property type="evidence" value="ECO:0007669"/>
    <property type="project" value="InterPro"/>
</dbReference>
<evidence type="ECO:0000256" key="1">
    <source>
        <dbReference type="ARBA" id="ARBA00022692"/>
    </source>
</evidence>
<comment type="caution">
    <text evidence="5">The sequence shown here is derived from an EMBL/GenBank/DDBJ whole genome shotgun (WGS) entry which is preliminary data.</text>
</comment>
<keyword evidence="2 4" id="KW-1133">Transmembrane helix</keyword>
<keyword evidence="6" id="KW-1185">Reference proteome</keyword>
<proteinExistence type="predicted"/>
<dbReference type="AlphaFoldDB" id="A0AAD7A388"/>
<keyword evidence="1 4" id="KW-0812">Transmembrane</keyword>
<feature type="transmembrane region" description="Helical" evidence="4">
    <location>
        <begin position="210"/>
        <end position="229"/>
    </location>
</feature>
<organism evidence="5 6">
    <name type="scientific">Mycena albidolilacea</name>
    <dbReference type="NCBI Taxonomy" id="1033008"/>
    <lineage>
        <taxon>Eukaryota</taxon>
        <taxon>Fungi</taxon>
        <taxon>Dikarya</taxon>
        <taxon>Basidiomycota</taxon>
        <taxon>Agaricomycotina</taxon>
        <taxon>Agaricomycetes</taxon>
        <taxon>Agaricomycetidae</taxon>
        <taxon>Agaricales</taxon>
        <taxon>Marasmiineae</taxon>
        <taxon>Mycenaceae</taxon>
        <taxon>Mycena</taxon>
    </lineage>
</organism>
<evidence type="ECO:0000256" key="2">
    <source>
        <dbReference type="ARBA" id="ARBA00022989"/>
    </source>
</evidence>
<dbReference type="Gene3D" id="1.20.1560.10">
    <property type="entry name" value="ABC transporter type 1, transmembrane domain"/>
    <property type="match status" value="1"/>
</dbReference>
<feature type="transmembrane region" description="Helical" evidence="4">
    <location>
        <begin position="250"/>
        <end position="271"/>
    </location>
</feature>
<reference evidence="5" key="1">
    <citation type="submission" date="2023-03" db="EMBL/GenBank/DDBJ databases">
        <title>Massive genome expansion in bonnet fungi (Mycena s.s.) driven by repeated elements and novel gene families across ecological guilds.</title>
        <authorList>
            <consortium name="Lawrence Berkeley National Laboratory"/>
            <person name="Harder C.B."/>
            <person name="Miyauchi S."/>
            <person name="Viragh M."/>
            <person name="Kuo A."/>
            <person name="Thoen E."/>
            <person name="Andreopoulos B."/>
            <person name="Lu D."/>
            <person name="Skrede I."/>
            <person name="Drula E."/>
            <person name="Henrissat B."/>
            <person name="Morin E."/>
            <person name="Kohler A."/>
            <person name="Barry K."/>
            <person name="LaButti K."/>
            <person name="Morin E."/>
            <person name="Salamov A."/>
            <person name="Lipzen A."/>
            <person name="Mereny Z."/>
            <person name="Hegedus B."/>
            <person name="Baldrian P."/>
            <person name="Stursova M."/>
            <person name="Weitz H."/>
            <person name="Taylor A."/>
            <person name="Grigoriev I.V."/>
            <person name="Nagy L.G."/>
            <person name="Martin F."/>
            <person name="Kauserud H."/>
        </authorList>
    </citation>
    <scope>NUCLEOTIDE SEQUENCE</scope>
    <source>
        <strain evidence="5">CBHHK002</strain>
    </source>
</reference>
<evidence type="ECO:0000256" key="3">
    <source>
        <dbReference type="ARBA" id="ARBA00023136"/>
    </source>
</evidence>
<dbReference type="InterPro" id="IPR036640">
    <property type="entry name" value="ABC1_TM_sf"/>
</dbReference>
<evidence type="ECO:0000256" key="4">
    <source>
        <dbReference type="SAM" id="Phobius"/>
    </source>
</evidence>
<dbReference type="EMBL" id="JARIHO010000017">
    <property type="protein sequence ID" value="KAJ7348624.1"/>
    <property type="molecule type" value="Genomic_DNA"/>
</dbReference>
<keyword evidence="3 4" id="KW-0472">Membrane</keyword>
<accession>A0AAD7A388</accession>
<feature type="transmembrane region" description="Helical" evidence="4">
    <location>
        <begin position="178"/>
        <end position="198"/>
    </location>
</feature>
<gene>
    <name evidence="5" type="ORF">DFH08DRAFT_808351</name>
</gene>
<sequence length="330" mass="36960">MYLKTRSLLHLAVLREWTIRGTDPSGGAIEAKGVHAKCFELTPSRRYLLVVPWKLEHKGRVNRANGLWKAICQIHMLIMLRKSEHTEKEAGPDLVGGNCFTFGTVEERPRGCDRFGNQYKGMGNSGWWEFVPNLNTNDLLALSYKSGNGCTGGCYIREPAVPEVGIDRSATFRAFRSYFLSHILPQLVVLAGTFVLYVSDKSIPKERGPTLLAAYFVVYISVGISNHVYSEKGAATTYMSVDLEKVASRFQMFHGLWADVVTIIIACTMLWYKADNFYVMCAPLLLIIALIGTTSFVSRFVGAAQKAWLKAVNAWIKHCVPRSCRQTLFT</sequence>
<evidence type="ECO:0000313" key="5">
    <source>
        <dbReference type="EMBL" id="KAJ7348624.1"/>
    </source>
</evidence>
<evidence type="ECO:0000313" key="6">
    <source>
        <dbReference type="Proteomes" id="UP001218218"/>
    </source>
</evidence>
<feature type="transmembrane region" description="Helical" evidence="4">
    <location>
        <begin position="277"/>
        <end position="301"/>
    </location>
</feature>
<dbReference type="GO" id="GO:0016020">
    <property type="term" value="C:membrane"/>
    <property type="evidence" value="ECO:0007669"/>
    <property type="project" value="InterPro"/>
</dbReference>